<sequence>MKISLKSRIVSVFAVTAIAGTVMVGAPTVASATPQCATANFVTSCAGVGADGAPYTFIAPANFNGTVFVYSHGLRPAIAIPATLGVPLGFGGAVPVSNAAEPAPRAAEGDMSVITKLVGQGYGVAGSGFSRQGVNATEALAANKELIATFKTKFPTTKTVIAWGQSLGALHAQMLAEKNPELVDGVILGCPAANPQNALMAFFGDSLYGFKALFDPTIKVGGYSTDPVIRQQEQLLNIQKILVVLGKLGAEIANPVAASTWPDTASPAGKALAAAGIPARSALLTVGLMAGAGTRSENVDGTSAPSAATAETYPLAIAPALAVLQNMGKILNYGTFLIADGELLAGGKVYDNTATDYAARVAADADLFGFALSGNTAVAAILGAINATPREKADPAALAKVPALIGLSGKIAKPTIVFQAENDPFVPAAIVQWYNDSYVEQYAAEKMKAMEEAKKNRNYVAPKNNLITLWAKTGAKYSTFTATGAPNLSAKAGPGTGHCLWTSAQWLAAADLMLATLKDDKRPLGGKIATAARKVGLSYDNKFQVPAFKALG</sequence>
<proteinExistence type="predicted"/>
<dbReference type="SUPFAM" id="SSF53474">
    <property type="entry name" value="alpha/beta-Hydrolases"/>
    <property type="match status" value="1"/>
</dbReference>
<dbReference type="Pfam" id="PF12146">
    <property type="entry name" value="Hydrolase_4"/>
    <property type="match status" value="1"/>
</dbReference>
<reference evidence="2" key="1">
    <citation type="submission" date="2020-05" db="EMBL/GenBank/DDBJ databases">
        <authorList>
            <person name="Chiriac C."/>
            <person name="Salcher M."/>
            <person name="Ghai R."/>
            <person name="Kavagutti S V."/>
        </authorList>
    </citation>
    <scope>NUCLEOTIDE SEQUENCE</scope>
</reference>
<protein>
    <submittedName>
        <fullName evidence="2">Unannotated protein</fullName>
    </submittedName>
</protein>
<dbReference type="InterPro" id="IPR022742">
    <property type="entry name" value="Hydrolase_4"/>
</dbReference>
<gene>
    <name evidence="2" type="ORF">UFOPK2162_00278</name>
</gene>
<name>A0A6J6JP63_9ZZZZ</name>
<organism evidence="2">
    <name type="scientific">freshwater metagenome</name>
    <dbReference type="NCBI Taxonomy" id="449393"/>
    <lineage>
        <taxon>unclassified sequences</taxon>
        <taxon>metagenomes</taxon>
        <taxon>ecological metagenomes</taxon>
    </lineage>
</organism>
<evidence type="ECO:0000259" key="1">
    <source>
        <dbReference type="Pfam" id="PF12146"/>
    </source>
</evidence>
<dbReference type="AlphaFoldDB" id="A0A6J6JP63"/>
<dbReference type="EMBL" id="CAEZVZ010000023">
    <property type="protein sequence ID" value="CAB4639160.1"/>
    <property type="molecule type" value="Genomic_DNA"/>
</dbReference>
<dbReference type="InterPro" id="IPR029058">
    <property type="entry name" value="AB_hydrolase_fold"/>
</dbReference>
<feature type="domain" description="Serine aminopeptidase S33" evidence="1">
    <location>
        <begin position="134"/>
        <end position="240"/>
    </location>
</feature>
<evidence type="ECO:0000313" key="2">
    <source>
        <dbReference type="EMBL" id="CAB4639160.1"/>
    </source>
</evidence>
<accession>A0A6J6JP63</accession>
<dbReference type="Gene3D" id="3.40.50.1820">
    <property type="entry name" value="alpha/beta hydrolase"/>
    <property type="match status" value="1"/>
</dbReference>